<dbReference type="InterPro" id="IPR011545">
    <property type="entry name" value="DEAD/DEAH_box_helicase_dom"/>
</dbReference>
<dbReference type="PANTHER" id="PTHR47959:SF24">
    <property type="entry name" value="ATP-DEPENDENT RNA HELICASE"/>
    <property type="match status" value="1"/>
</dbReference>
<dbReference type="InterPro" id="IPR000629">
    <property type="entry name" value="RNA-helicase_DEAD-box_CS"/>
</dbReference>
<dbReference type="PANTHER" id="PTHR47959">
    <property type="entry name" value="ATP-DEPENDENT RNA HELICASE RHLE-RELATED"/>
    <property type="match status" value="1"/>
</dbReference>
<evidence type="ECO:0000256" key="5">
    <source>
        <dbReference type="PROSITE-ProRule" id="PRU00552"/>
    </source>
</evidence>
<dbReference type="AlphaFoldDB" id="A0AAW1VV60"/>
<dbReference type="InterPro" id="IPR027417">
    <property type="entry name" value="P-loop_NTPase"/>
</dbReference>
<dbReference type="GO" id="GO:0005524">
    <property type="term" value="F:ATP binding"/>
    <property type="evidence" value="ECO:0007669"/>
    <property type="project" value="UniProtKB-KW"/>
</dbReference>
<dbReference type="InterPro" id="IPR014001">
    <property type="entry name" value="Helicase_ATP-bd"/>
</dbReference>
<evidence type="ECO:0000256" key="3">
    <source>
        <dbReference type="ARBA" id="ARBA00022806"/>
    </source>
</evidence>
<evidence type="ECO:0000259" key="6">
    <source>
        <dbReference type="PROSITE" id="PS51192"/>
    </source>
</evidence>
<keyword evidence="3" id="KW-0347">Helicase</keyword>
<reference evidence="8 9" key="1">
    <citation type="journal article" date="2023" name="G3 (Bethesda)">
        <title>A chromosome-length genome assembly and annotation of blackberry (Rubus argutus, cv. 'Hillquist').</title>
        <authorList>
            <person name="Bruna T."/>
            <person name="Aryal R."/>
            <person name="Dudchenko O."/>
            <person name="Sargent D.J."/>
            <person name="Mead D."/>
            <person name="Buti M."/>
            <person name="Cavallini A."/>
            <person name="Hytonen T."/>
            <person name="Andres J."/>
            <person name="Pham M."/>
            <person name="Weisz D."/>
            <person name="Mascagni F."/>
            <person name="Usai G."/>
            <person name="Natali L."/>
            <person name="Bassil N."/>
            <person name="Fernandez G.E."/>
            <person name="Lomsadze A."/>
            <person name="Armour M."/>
            <person name="Olukolu B."/>
            <person name="Poorten T."/>
            <person name="Britton C."/>
            <person name="Davik J."/>
            <person name="Ashrafi H."/>
            <person name="Aiden E.L."/>
            <person name="Borodovsky M."/>
            <person name="Worthington M."/>
        </authorList>
    </citation>
    <scope>NUCLEOTIDE SEQUENCE [LARGE SCALE GENOMIC DNA]</scope>
    <source>
        <strain evidence="8">PI 553951</strain>
    </source>
</reference>
<dbReference type="GO" id="GO:0016787">
    <property type="term" value="F:hydrolase activity"/>
    <property type="evidence" value="ECO:0007669"/>
    <property type="project" value="UniProtKB-KW"/>
</dbReference>
<evidence type="ECO:0000256" key="1">
    <source>
        <dbReference type="ARBA" id="ARBA00022741"/>
    </source>
</evidence>
<evidence type="ECO:0000256" key="4">
    <source>
        <dbReference type="ARBA" id="ARBA00022840"/>
    </source>
</evidence>
<dbReference type="Gene3D" id="3.40.50.300">
    <property type="entry name" value="P-loop containing nucleotide triphosphate hydrolases"/>
    <property type="match status" value="1"/>
</dbReference>
<dbReference type="Pfam" id="PF00270">
    <property type="entry name" value="DEAD"/>
    <property type="match status" value="1"/>
</dbReference>
<dbReference type="GO" id="GO:0005829">
    <property type="term" value="C:cytosol"/>
    <property type="evidence" value="ECO:0007669"/>
    <property type="project" value="TreeGrafter"/>
</dbReference>
<keyword evidence="2" id="KW-0378">Hydrolase</keyword>
<evidence type="ECO:0000256" key="2">
    <source>
        <dbReference type="ARBA" id="ARBA00022801"/>
    </source>
</evidence>
<keyword evidence="4" id="KW-0067">ATP-binding</keyword>
<name>A0AAW1VV60_RUBAR</name>
<protein>
    <recommendedName>
        <fullName evidence="10">RNA helicase</fullName>
    </recommendedName>
</protein>
<dbReference type="GO" id="GO:0003676">
    <property type="term" value="F:nucleic acid binding"/>
    <property type="evidence" value="ECO:0007669"/>
    <property type="project" value="InterPro"/>
</dbReference>
<organism evidence="8 9">
    <name type="scientific">Rubus argutus</name>
    <name type="common">Southern blackberry</name>
    <dbReference type="NCBI Taxonomy" id="59490"/>
    <lineage>
        <taxon>Eukaryota</taxon>
        <taxon>Viridiplantae</taxon>
        <taxon>Streptophyta</taxon>
        <taxon>Embryophyta</taxon>
        <taxon>Tracheophyta</taxon>
        <taxon>Spermatophyta</taxon>
        <taxon>Magnoliopsida</taxon>
        <taxon>eudicotyledons</taxon>
        <taxon>Gunneridae</taxon>
        <taxon>Pentapetalae</taxon>
        <taxon>rosids</taxon>
        <taxon>fabids</taxon>
        <taxon>Rosales</taxon>
        <taxon>Rosaceae</taxon>
        <taxon>Rosoideae</taxon>
        <taxon>Rosoideae incertae sedis</taxon>
        <taxon>Rubus</taxon>
    </lineage>
</organism>
<feature type="domain" description="DEAD-box RNA helicase Q" evidence="7">
    <location>
        <begin position="9"/>
        <end position="37"/>
    </location>
</feature>
<dbReference type="GO" id="GO:0003724">
    <property type="term" value="F:RNA helicase activity"/>
    <property type="evidence" value="ECO:0007669"/>
    <property type="project" value="InterPro"/>
</dbReference>
<dbReference type="PROSITE" id="PS51195">
    <property type="entry name" value="Q_MOTIF"/>
    <property type="match status" value="1"/>
</dbReference>
<dbReference type="Proteomes" id="UP001457282">
    <property type="component" value="Unassembled WGS sequence"/>
</dbReference>
<evidence type="ECO:0000313" key="8">
    <source>
        <dbReference type="EMBL" id="KAK9911700.1"/>
    </source>
</evidence>
<evidence type="ECO:0008006" key="10">
    <source>
        <dbReference type="Google" id="ProtNLM"/>
    </source>
</evidence>
<dbReference type="InterPro" id="IPR014014">
    <property type="entry name" value="RNA_helicase_DEAD_Q_motif"/>
</dbReference>
<feature type="domain" description="Helicase ATP-binding" evidence="6">
    <location>
        <begin position="40"/>
        <end position="173"/>
    </location>
</feature>
<evidence type="ECO:0000259" key="7">
    <source>
        <dbReference type="PROSITE" id="PS51195"/>
    </source>
</evidence>
<dbReference type="EMBL" id="JBEDUW010000007">
    <property type="protein sequence ID" value="KAK9911700.1"/>
    <property type="molecule type" value="Genomic_DNA"/>
</dbReference>
<dbReference type="SUPFAM" id="SSF52540">
    <property type="entry name" value="P-loop containing nucleoside triphosphate hydrolases"/>
    <property type="match status" value="1"/>
</dbReference>
<proteinExistence type="predicted"/>
<dbReference type="SMART" id="SM00487">
    <property type="entry name" value="DEXDc"/>
    <property type="match status" value="1"/>
</dbReference>
<accession>A0AAW1VV60</accession>
<feature type="short sequence motif" description="Q motif" evidence="5">
    <location>
        <begin position="9"/>
        <end position="37"/>
    </location>
</feature>
<keyword evidence="9" id="KW-1185">Reference proteome</keyword>
<dbReference type="PROSITE" id="PS00039">
    <property type="entry name" value="DEAD_ATP_HELICASE"/>
    <property type="match status" value="1"/>
</dbReference>
<comment type="caution">
    <text evidence="8">The sequence shown here is derived from an EMBL/GenBank/DDBJ whole genome shotgun (WGS) entry which is preliminary data.</text>
</comment>
<gene>
    <name evidence="8" type="ORF">M0R45_035595</name>
</gene>
<dbReference type="PROSITE" id="PS51192">
    <property type="entry name" value="HELICASE_ATP_BIND_1"/>
    <property type="match status" value="1"/>
</dbReference>
<sequence>MAAEEEKTMTFKSLGLCDQLVEAVDELQWKSPTPIQLQVIPHALQGKDLIAIAQTGSGKTGAFALPILQALLDSSQAFFALVLSPTRELAIQIAEQFDALASGFGAKSVVLVGQVDMVQQSHILAKRPHIIVATPGRLLDHLSRTKGFSLGTLKYLVLDEADRLLDDELTRHG</sequence>
<keyword evidence="1" id="KW-0547">Nucleotide-binding</keyword>
<dbReference type="InterPro" id="IPR050079">
    <property type="entry name" value="DEAD_box_RNA_helicase"/>
</dbReference>
<evidence type="ECO:0000313" key="9">
    <source>
        <dbReference type="Proteomes" id="UP001457282"/>
    </source>
</evidence>